<proteinExistence type="predicted"/>
<reference evidence="1" key="1">
    <citation type="submission" date="2019-10" db="EMBL/GenBank/DDBJ databases">
        <authorList>
            <consortium name="Genoscope - CEA"/>
            <person name="William W."/>
        </authorList>
    </citation>
    <scope>NUCLEOTIDE SEQUENCE [LARGE SCALE GENOMIC DNA]</scope>
    <source>
        <strain evidence="1">BBR_PRJEB10992</strain>
    </source>
</reference>
<dbReference type="Proteomes" id="UP000184550">
    <property type="component" value="Unassembled WGS sequence"/>
</dbReference>
<dbReference type="AlphaFoldDB" id="A0A7Z9BHV2"/>
<dbReference type="EMBL" id="CZCU02000099">
    <property type="protein sequence ID" value="VXD14107.1"/>
    <property type="molecule type" value="Genomic_DNA"/>
</dbReference>
<dbReference type="RefSeq" id="WP_269322006.1">
    <property type="nucleotide sequence ID" value="NZ_LR734844.1"/>
</dbReference>
<evidence type="ECO:0000313" key="2">
    <source>
        <dbReference type="Proteomes" id="UP000184550"/>
    </source>
</evidence>
<name>A0A7Z9BHV2_9CYAN</name>
<organism evidence="1 2">
    <name type="scientific">Planktothrix serta PCC 8927</name>
    <dbReference type="NCBI Taxonomy" id="671068"/>
    <lineage>
        <taxon>Bacteria</taxon>
        <taxon>Bacillati</taxon>
        <taxon>Cyanobacteriota</taxon>
        <taxon>Cyanophyceae</taxon>
        <taxon>Oscillatoriophycideae</taxon>
        <taxon>Oscillatoriales</taxon>
        <taxon>Microcoleaceae</taxon>
        <taxon>Planktothrix</taxon>
    </lineage>
</organism>
<evidence type="ECO:0000313" key="1">
    <source>
        <dbReference type="EMBL" id="VXD14107.1"/>
    </source>
</evidence>
<comment type="caution">
    <text evidence="1">The sequence shown here is derived from an EMBL/GenBank/DDBJ whole genome shotgun (WGS) entry which is preliminary data.</text>
</comment>
<keyword evidence="2" id="KW-1185">Reference proteome</keyword>
<protein>
    <submittedName>
        <fullName evidence="1">Uncharacterized protein</fullName>
    </submittedName>
</protein>
<gene>
    <name evidence="1" type="ORF">PL8927_270260</name>
</gene>
<accession>A0A7Z9BHV2</accession>
<sequence>MGSVAEKNGSWEPGLLLVVGMSDQKNYGVFEAIPCEVTKPTPSA</sequence>